<dbReference type="InterPro" id="IPR018060">
    <property type="entry name" value="HTH_AraC"/>
</dbReference>
<dbReference type="AlphaFoldDB" id="A0A1U9K7M6"/>
<dbReference type="Pfam" id="PF12833">
    <property type="entry name" value="HTH_18"/>
    <property type="match status" value="1"/>
</dbReference>
<dbReference type="PANTHER" id="PTHR43280:SF2">
    <property type="entry name" value="HTH-TYPE TRANSCRIPTIONAL REGULATOR EXSA"/>
    <property type="match status" value="1"/>
</dbReference>
<dbReference type="InterPro" id="IPR018062">
    <property type="entry name" value="HTH_AraC-typ_CS"/>
</dbReference>
<proteinExistence type="predicted"/>
<accession>A0A1U9K7M6</accession>
<evidence type="ECO:0000256" key="2">
    <source>
        <dbReference type="ARBA" id="ARBA00023125"/>
    </source>
</evidence>
<evidence type="ECO:0000259" key="5">
    <source>
        <dbReference type="PROSITE" id="PS01124"/>
    </source>
</evidence>
<dbReference type="PROSITE" id="PS50110">
    <property type="entry name" value="RESPONSE_REGULATORY"/>
    <property type="match status" value="1"/>
</dbReference>
<dbReference type="Pfam" id="PF00072">
    <property type="entry name" value="Response_reg"/>
    <property type="match status" value="1"/>
</dbReference>
<dbReference type="STRING" id="1471761.B0W44_09860"/>
<evidence type="ECO:0000259" key="6">
    <source>
        <dbReference type="PROSITE" id="PS50110"/>
    </source>
</evidence>
<dbReference type="GO" id="GO:0003700">
    <property type="term" value="F:DNA-binding transcription factor activity"/>
    <property type="evidence" value="ECO:0007669"/>
    <property type="project" value="InterPro"/>
</dbReference>
<dbReference type="RefSeq" id="WP_077719891.1">
    <property type="nucleotide sequence ID" value="NZ_CP019699.1"/>
</dbReference>
<name>A0A1U9K7M6_9BACL</name>
<dbReference type="Gene3D" id="1.10.10.60">
    <property type="entry name" value="Homeodomain-like"/>
    <property type="match status" value="2"/>
</dbReference>
<dbReference type="KEGG" id="ntr:B0W44_09860"/>
<keyword evidence="2 7" id="KW-0238">DNA-binding</keyword>
<keyword evidence="8" id="KW-1185">Reference proteome</keyword>
<feature type="domain" description="Response regulatory" evidence="6">
    <location>
        <begin position="5"/>
        <end position="122"/>
    </location>
</feature>
<dbReference type="PROSITE" id="PS01124">
    <property type="entry name" value="HTH_ARAC_FAMILY_2"/>
    <property type="match status" value="1"/>
</dbReference>
<dbReference type="PRINTS" id="PR00032">
    <property type="entry name" value="HTHARAC"/>
</dbReference>
<keyword evidence="4" id="KW-0597">Phosphoprotein</keyword>
<dbReference type="GO" id="GO:0043565">
    <property type="term" value="F:sequence-specific DNA binding"/>
    <property type="evidence" value="ECO:0007669"/>
    <property type="project" value="InterPro"/>
</dbReference>
<dbReference type="Gene3D" id="3.40.50.2300">
    <property type="match status" value="1"/>
</dbReference>
<evidence type="ECO:0000256" key="1">
    <source>
        <dbReference type="ARBA" id="ARBA00023015"/>
    </source>
</evidence>
<gene>
    <name evidence="7" type="ORF">B0W44_09860</name>
</gene>
<evidence type="ECO:0000256" key="3">
    <source>
        <dbReference type="ARBA" id="ARBA00023163"/>
    </source>
</evidence>
<dbReference type="InterPro" id="IPR001789">
    <property type="entry name" value="Sig_transdc_resp-reg_receiver"/>
</dbReference>
<dbReference type="SMART" id="SM00448">
    <property type="entry name" value="REC"/>
    <property type="match status" value="1"/>
</dbReference>
<dbReference type="InterPro" id="IPR020449">
    <property type="entry name" value="Tscrpt_reg_AraC-type_HTH"/>
</dbReference>
<dbReference type="SUPFAM" id="SSF46689">
    <property type="entry name" value="Homeodomain-like"/>
    <property type="match status" value="2"/>
</dbReference>
<dbReference type="PROSITE" id="PS00041">
    <property type="entry name" value="HTH_ARAC_FAMILY_1"/>
    <property type="match status" value="1"/>
</dbReference>
<feature type="domain" description="HTH araC/xylS-type" evidence="5">
    <location>
        <begin position="157"/>
        <end position="255"/>
    </location>
</feature>
<organism evidence="7 8">
    <name type="scientific">Novibacillus thermophilus</name>
    <dbReference type="NCBI Taxonomy" id="1471761"/>
    <lineage>
        <taxon>Bacteria</taxon>
        <taxon>Bacillati</taxon>
        <taxon>Bacillota</taxon>
        <taxon>Bacilli</taxon>
        <taxon>Bacillales</taxon>
        <taxon>Thermoactinomycetaceae</taxon>
        <taxon>Novibacillus</taxon>
    </lineage>
</organism>
<evidence type="ECO:0000256" key="4">
    <source>
        <dbReference type="PROSITE-ProRule" id="PRU00169"/>
    </source>
</evidence>
<dbReference type="OrthoDB" id="9788446at2"/>
<protein>
    <submittedName>
        <fullName evidence="7">DNA-binding response regulator</fullName>
    </submittedName>
</protein>
<dbReference type="EMBL" id="CP019699">
    <property type="protein sequence ID" value="AQS56031.1"/>
    <property type="molecule type" value="Genomic_DNA"/>
</dbReference>
<dbReference type="GO" id="GO:0000160">
    <property type="term" value="P:phosphorelay signal transduction system"/>
    <property type="evidence" value="ECO:0007669"/>
    <property type="project" value="InterPro"/>
</dbReference>
<evidence type="ECO:0000313" key="8">
    <source>
        <dbReference type="Proteomes" id="UP000188603"/>
    </source>
</evidence>
<dbReference type="SUPFAM" id="SSF52172">
    <property type="entry name" value="CheY-like"/>
    <property type="match status" value="1"/>
</dbReference>
<dbReference type="InterPro" id="IPR009057">
    <property type="entry name" value="Homeodomain-like_sf"/>
</dbReference>
<dbReference type="CDD" id="cd17536">
    <property type="entry name" value="REC_YesN-like"/>
    <property type="match status" value="1"/>
</dbReference>
<reference evidence="7 8" key="1">
    <citation type="journal article" date="2015" name="Int. J. Syst. Evol. Microbiol.">
        <title>Novibacillus thermophilus gen. nov., sp. nov., a Gram-staining-negative and moderately thermophilic member of the family Thermoactinomycetaceae.</title>
        <authorList>
            <person name="Yang G."/>
            <person name="Chen J."/>
            <person name="Zhou S."/>
        </authorList>
    </citation>
    <scope>NUCLEOTIDE SEQUENCE [LARGE SCALE GENOMIC DNA]</scope>
    <source>
        <strain evidence="7 8">SG-1</strain>
    </source>
</reference>
<dbReference type="Proteomes" id="UP000188603">
    <property type="component" value="Chromosome"/>
</dbReference>
<evidence type="ECO:0000313" key="7">
    <source>
        <dbReference type="EMBL" id="AQS56031.1"/>
    </source>
</evidence>
<dbReference type="SMART" id="SM00342">
    <property type="entry name" value="HTH_ARAC"/>
    <property type="match status" value="1"/>
</dbReference>
<dbReference type="PANTHER" id="PTHR43280">
    <property type="entry name" value="ARAC-FAMILY TRANSCRIPTIONAL REGULATOR"/>
    <property type="match status" value="1"/>
</dbReference>
<keyword evidence="1" id="KW-0805">Transcription regulation</keyword>
<sequence length="259" mass="29983">MSSQSILVVDDEPRARQGLTKTLEHWAKGKFRILSAAGGKEAIDVVERQAVHLLITDIRMPEMTGLTLLETLKRQDDYPAAIVISAYPQFEYAQEALRLGVLNYLLKPVSKYKLIEAVEEALKEKEKQMRAVLMEKVIDDKLMDVKVEDGKIRSSIKEAMRYVEEHYDQDVSLKRVARHVHLNASYFSVLFKEETDMTFREYVTRIRLQHAKELLVSTDMPVTEIAESVGYNTAKYFIKLFKQYEGVTPRAYRRRAFDT</sequence>
<dbReference type="InterPro" id="IPR011006">
    <property type="entry name" value="CheY-like_superfamily"/>
</dbReference>
<feature type="modified residue" description="4-aspartylphosphate" evidence="4">
    <location>
        <position position="57"/>
    </location>
</feature>
<keyword evidence="3" id="KW-0804">Transcription</keyword>